<dbReference type="Proteomes" id="UP000607796">
    <property type="component" value="Unassembled WGS sequence"/>
</dbReference>
<evidence type="ECO:0000259" key="5">
    <source>
        <dbReference type="SMART" id="SM00858"/>
    </source>
</evidence>
<keyword evidence="2 4" id="KW-0732">Signal</keyword>
<keyword evidence="6" id="KW-0966">Cell projection</keyword>
<feature type="domain" description="SAF" evidence="5">
    <location>
        <begin position="16"/>
        <end position="74"/>
    </location>
</feature>
<dbReference type="PANTHER" id="PTHR36307">
    <property type="entry name" value="FLAGELLA BASAL BODY P-RING FORMATION PROTEIN FLGA"/>
    <property type="match status" value="1"/>
</dbReference>
<evidence type="ECO:0000313" key="6">
    <source>
        <dbReference type="EMBL" id="MBE9635910.1"/>
    </source>
</evidence>
<dbReference type="SMART" id="SM00858">
    <property type="entry name" value="SAF"/>
    <property type="match status" value="1"/>
</dbReference>
<evidence type="ECO:0000256" key="4">
    <source>
        <dbReference type="RuleBase" id="RU362063"/>
    </source>
</evidence>
<name>A0ABR9WX92_9RHOB</name>
<sequence>MWALLLLFLAGGPAQAESVMATRTIRAQEVIAPDAVRLDPRSADGAAETLQAVIGRETQVAVYAGQPVLAAQLSEPALIDRNQLVELVYEHAGLRIVTEGRAMSRGSAGERIRVMNLSSRSLLVGTIRPDGQVDVSPE</sequence>
<accession>A0ABR9WX92</accession>
<dbReference type="CDD" id="cd11614">
    <property type="entry name" value="SAF_CpaB_FlgA_like"/>
    <property type="match status" value="1"/>
</dbReference>
<proteinExistence type="inferred from homology"/>
<protein>
    <recommendedName>
        <fullName evidence="4">Flagella basal body P-ring formation protein FlgA</fullName>
    </recommendedName>
</protein>
<dbReference type="EMBL" id="JADFFK010000002">
    <property type="protein sequence ID" value="MBE9635910.1"/>
    <property type="molecule type" value="Genomic_DNA"/>
</dbReference>
<keyword evidence="6" id="KW-0282">Flagellum</keyword>
<evidence type="ECO:0000313" key="7">
    <source>
        <dbReference type="Proteomes" id="UP000607796"/>
    </source>
</evidence>
<comment type="subcellular location">
    <subcellularLocation>
        <location evidence="1 4">Periplasm</location>
    </subcellularLocation>
</comment>
<organism evidence="6 7">
    <name type="scientific">Salipiger mangrovisoli</name>
    <dbReference type="NCBI Taxonomy" id="2865933"/>
    <lineage>
        <taxon>Bacteria</taxon>
        <taxon>Pseudomonadati</taxon>
        <taxon>Pseudomonadota</taxon>
        <taxon>Alphaproteobacteria</taxon>
        <taxon>Rhodobacterales</taxon>
        <taxon>Roseobacteraceae</taxon>
        <taxon>Salipiger</taxon>
    </lineage>
</organism>
<dbReference type="PANTHER" id="PTHR36307:SF1">
    <property type="entry name" value="FLAGELLA BASAL BODY P-RING FORMATION PROTEIN FLGA"/>
    <property type="match status" value="1"/>
</dbReference>
<gene>
    <name evidence="6" type="primary">flgA</name>
    <name evidence="6" type="ORF">IQ782_03560</name>
</gene>
<dbReference type="NCBIfam" id="TIGR03170">
    <property type="entry name" value="flgA_cterm"/>
    <property type="match status" value="1"/>
</dbReference>
<dbReference type="InterPro" id="IPR039246">
    <property type="entry name" value="Flagellar_FlgA"/>
</dbReference>
<dbReference type="Gene3D" id="2.30.30.760">
    <property type="match status" value="1"/>
</dbReference>
<comment type="function">
    <text evidence="4">Involved in the assembly process of the P-ring formation. It may associate with FlgF on the rod constituting a structure essential for the P-ring assembly or may act as a modulator protein for the P-ring assembly.</text>
</comment>
<reference evidence="6 7" key="1">
    <citation type="journal article" date="2021" name="Int. J. Syst. Evol. Microbiol.">
        <title>Salipiger mangrovisoli sp. nov., isolated from mangrove soil and the proposal for the reclassification of Paraphaeobacter pallidus as Salipiger pallidus comb. nov.</title>
        <authorList>
            <person name="Du J."/>
            <person name="Liu Y."/>
            <person name="Pei T."/>
            <person name="Deng M.R."/>
            <person name="Zhu H."/>
        </authorList>
    </citation>
    <scope>NUCLEOTIDE SEQUENCE [LARGE SCALE GENOMIC DNA]</scope>
    <source>
        <strain evidence="6 7">6D45A</strain>
    </source>
</reference>
<feature type="chain" id="PRO_5044997268" description="Flagella basal body P-ring formation protein FlgA" evidence="4">
    <location>
        <begin position="17"/>
        <end position="138"/>
    </location>
</feature>
<keyword evidence="6" id="KW-0969">Cilium</keyword>
<keyword evidence="4" id="KW-1005">Bacterial flagellum biogenesis</keyword>
<evidence type="ECO:0000256" key="1">
    <source>
        <dbReference type="ARBA" id="ARBA00004418"/>
    </source>
</evidence>
<evidence type="ECO:0000256" key="2">
    <source>
        <dbReference type="ARBA" id="ARBA00022729"/>
    </source>
</evidence>
<comment type="similarity">
    <text evidence="4">Belongs to the FlgA family.</text>
</comment>
<keyword evidence="3 4" id="KW-0574">Periplasm</keyword>
<dbReference type="Pfam" id="PF13144">
    <property type="entry name" value="ChapFlgA"/>
    <property type="match status" value="1"/>
</dbReference>
<dbReference type="InterPro" id="IPR013974">
    <property type="entry name" value="SAF"/>
</dbReference>
<dbReference type="InterPro" id="IPR017585">
    <property type="entry name" value="SAF_FlgA"/>
</dbReference>
<keyword evidence="7" id="KW-1185">Reference proteome</keyword>
<evidence type="ECO:0000256" key="3">
    <source>
        <dbReference type="ARBA" id="ARBA00022764"/>
    </source>
</evidence>
<comment type="caution">
    <text evidence="6">The sequence shown here is derived from an EMBL/GenBank/DDBJ whole genome shotgun (WGS) entry which is preliminary data.</text>
</comment>
<feature type="signal peptide" evidence="4">
    <location>
        <begin position="1"/>
        <end position="16"/>
    </location>
</feature>